<comment type="similarity">
    <text evidence="2 11">Belongs to the glycosyltransferase 31 family.</text>
</comment>
<keyword evidence="10" id="KW-0325">Glycoprotein</keyword>
<name>A0A913ZZZ1_PATMI</name>
<dbReference type="Gene3D" id="3.90.550.50">
    <property type="match status" value="1"/>
</dbReference>
<keyword evidence="9 11" id="KW-0472">Membrane</keyword>
<dbReference type="OrthoDB" id="5512589at2759"/>
<protein>
    <recommendedName>
        <fullName evidence="11">Hexosyltransferase</fullName>
        <ecNumber evidence="11">2.4.1.-</ecNumber>
    </recommendedName>
</protein>
<evidence type="ECO:0000256" key="6">
    <source>
        <dbReference type="ARBA" id="ARBA00022968"/>
    </source>
</evidence>
<keyword evidence="7 11" id="KW-1133">Transmembrane helix</keyword>
<dbReference type="OMA" id="IVTSHQF"/>
<dbReference type="PANTHER" id="PTHR11214:SF314">
    <property type="entry name" value="HEXOSYLTRANSFERASE"/>
    <property type="match status" value="1"/>
</dbReference>
<dbReference type="AlphaFoldDB" id="A0A913ZZZ1"/>
<dbReference type="GeneID" id="119728464"/>
<evidence type="ECO:0000256" key="1">
    <source>
        <dbReference type="ARBA" id="ARBA00004323"/>
    </source>
</evidence>
<evidence type="ECO:0000256" key="4">
    <source>
        <dbReference type="ARBA" id="ARBA00022679"/>
    </source>
</evidence>
<dbReference type="GO" id="GO:0000139">
    <property type="term" value="C:Golgi membrane"/>
    <property type="evidence" value="ECO:0007669"/>
    <property type="project" value="UniProtKB-SubCell"/>
</dbReference>
<evidence type="ECO:0000256" key="3">
    <source>
        <dbReference type="ARBA" id="ARBA00022676"/>
    </source>
</evidence>
<sequence length="382" mass="44111">MRGVHCSFVFNCRWYHGAPWPWWYQGMKVDKKTCAYLWVFTAAVICLVSLSWSIRAPGNILRRSGQDGDQPNHGEVHSNVTTEAINFTNYRELLKTAYDQRYEGHINPHDFSLVLDEPLACMEYERGRPRRVFLLVLVATSPANFKRRQAVRETWGSPAALDGRAIVTLFLLGKTVNSYLYRNVLKESAEHHDLLMEDFADRYKNLTLKTMMAMKWASTHCPQASFVMKTDDDMFVSYRNLLDYLAAMSAPDTGFALGRVLEGKAPFRDPKSKYFVSKEAYPGDVYPPWLSGGGFVLSGDMPGRIYSASLDTRFLYLEDVYVGMCLQKLKVTPIMSDRFNNVHIGYSYCMFRYLITSHRFDPEELRAAWKDMLVPRTCWFWT</sequence>
<keyword evidence="5 11" id="KW-0812">Transmembrane</keyword>
<organism evidence="12 13">
    <name type="scientific">Patiria miniata</name>
    <name type="common">Bat star</name>
    <name type="synonym">Asterina miniata</name>
    <dbReference type="NCBI Taxonomy" id="46514"/>
    <lineage>
        <taxon>Eukaryota</taxon>
        <taxon>Metazoa</taxon>
        <taxon>Echinodermata</taxon>
        <taxon>Eleutherozoa</taxon>
        <taxon>Asterozoa</taxon>
        <taxon>Asteroidea</taxon>
        <taxon>Valvatacea</taxon>
        <taxon>Valvatida</taxon>
        <taxon>Asterinidae</taxon>
        <taxon>Patiria</taxon>
    </lineage>
</organism>
<evidence type="ECO:0000313" key="12">
    <source>
        <dbReference type="EnsemblMetazoa" id="XP_038056641.1"/>
    </source>
</evidence>
<feature type="transmembrane region" description="Helical" evidence="11">
    <location>
        <begin position="35"/>
        <end position="54"/>
    </location>
</feature>
<evidence type="ECO:0000256" key="11">
    <source>
        <dbReference type="RuleBase" id="RU363063"/>
    </source>
</evidence>
<dbReference type="Pfam" id="PF01762">
    <property type="entry name" value="Galactosyl_T"/>
    <property type="match status" value="1"/>
</dbReference>
<comment type="subcellular location">
    <subcellularLocation>
        <location evidence="1 11">Golgi apparatus membrane</location>
        <topology evidence="1 11">Single-pass type II membrane protein</topology>
    </subcellularLocation>
</comment>
<keyword evidence="6 11" id="KW-0735">Signal-anchor</keyword>
<dbReference type="GO" id="GO:0006493">
    <property type="term" value="P:protein O-linked glycosylation"/>
    <property type="evidence" value="ECO:0007669"/>
    <property type="project" value="TreeGrafter"/>
</dbReference>
<evidence type="ECO:0000313" key="13">
    <source>
        <dbReference type="Proteomes" id="UP000887568"/>
    </source>
</evidence>
<evidence type="ECO:0000256" key="2">
    <source>
        <dbReference type="ARBA" id="ARBA00008661"/>
    </source>
</evidence>
<dbReference type="Proteomes" id="UP000887568">
    <property type="component" value="Unplaced"/>
</dbReference>
<proteinExistence type="inferred from homology"/>
<dbReference type="PANTHER" id="PTHR11214">
    <property type="entry name" value="BETA-1,3-N-ACETYLGLUCOSAMINYLTRANSFERASE"/>
    <property type="match status" value="1"/>
</dbReference>
<evidence type="ECO:0000256" key="7">
    <source>
        <dbReference type="ARBA" id="ARBA00022989"/>
    </source>
</evidence>
<keyword evidence="13" id="KW-1185">Reference proteome</keyword>
<evidence type="ECO:0000256" key="10">
    <source>
        <dbReference type="ARBA" id="ARBA00023180"/>
    </source>
</evidence>
<dbReference type="EC" id="2.4.1.-" evidence="11"/>
<keyword evidence="4" id="KW-0808">Transferase</keyword>
<keyword evidence="3 11" id="KW-0328">Glycosyltransferase</keyword>
<keyword evidence="8 11" id="KW-0333">Golgi apparatus</keyword>
<dbReference type="GO" id="GO:0016758">
    <property type="term" value="F:hexosyltransferase activity"/>
    <property type="evidence" value="ECO:0007669"/>
    <property type="project" value="InterPro"/>
</dbReference>
<dbReference type="FunFam" id="3.90.550.50:FF:000001">
    <property type="entry name" value="Hexosyltransferase"/>
    <property type="match status" value="1"/>
</dbReference>
<evidence type="ECO:0000256" key="9">
    <source>
        <dbReference type="ARBA" id="ARBA00023136"/>
    </source>
</evidence>
<dbReference type="EnsemblMetazoa" id="XM_038200713.1">
    <property type="protein sequence ID" value="XP_038056641.1"/>
    <property type="gene ID" value="LOC119728464"/>
</dbReference>
<reference evidence="12" key="1">
    <citation type="submission" date="2022-11" db="UniProtKB">
        <authorList>
            <consortium name="EnsemblMetazoa"/>
        </authorList>
    </citation>
    <scope>IDENTIFICATION</scope>
</reference>
<accession>A0A913ZZZ1</accession>
<evidence type="ECO:0000256" key="5">
    <source>
        <dbReference type="ARBA" id="ARBA00022692"/>
    </source>
</evidence>
<dbReference type="RefSeq" id="XP_038056641.1">
    <property type="nucleotide sequence ID" value="XM_038200713.1"/>
</dbReference>
<evidence type="ECO:0000256" key="8">
    <source>
        <dbReference type="ARBA" id="ARBA00023034"/>
    </source>
</evidence>
<dbReference type="InterPro" id="IPR002659">
    <property type="entry name" value="Glyco_trans_31"/>
</dbReference>